<gene>
    <name evidence="2" type="ORF">SAMN05444359_104124</name>
</gene>
<proteinExistence type="predicted"/>
<dbReference type="STRING" id="478744.SAMN05444359_104124"/>
<organism evidence="2 3">
    <name type="scientific">Neolewinella agarilytica</name>
    <dbReference type="NCBI Taxonomy" id="478744"/>
    <lineage>
        <taxon>Bacteria</taxon>
        <taxon>Pseudomonadati</taxon>
        <taxon>Bacteroidota</taxon>
        <taxon>Saprospiria</taxon>
        <taxon>Saprospirales</taxon>
        <taxon>Lewinellaceae</taxon>
        <taxon>Neolewinella</taxon>
    </lineage>
</organism>
<keyword evidence="3" id="KW-1185">Reference proteome</keyword>
<accession>A0A1H9CBR3</accession>
<evidence type="ECO:0000256" key="1">
    <source>
        <dbReference type="SAM" id="SignalP"/>
    </source>
</evidence>
<reference evidence="3" key="1">
    <citation type="submission" date="2016-10" db="EMBL/GenBank/DDBJ databases">
        <authorList>
            <person name="Varghese N."/>
            <person name="Submissions S."/>
        </authorList>
    </citation>
    <scope>NUCLEOTIDE SEQUENCE [LARGE SCALE GENOMIC DNA]</scope>
    <source>
        <strain evidence="3">DSM 24740</strain>
    </source>
</reference>
<dbReference type="AlphaFoldDB" id="A0A1H9CBR3"/>
<dbReference type="EMBL" id="FOFB01000004">
    <property type="protein sequence ID" value="SEP98128.1"/>
    <property type="molecule type" value="Genomic_DNA"/>
</dbReference>
<feature type="signal peptide" evidence="1">
    <location>
        <begin position="1"/>
        <end position="21"/>
    </location>
</feature>
<name>A0A1H9CBR3_9BACT</name>
<feature type="chain" id="PRO_5011675005" evidence="1">
    <location>
        <begin position="22"/>
        <end position="153"/>
    </location>
</feature>
<keyword evidence="1" id="KW-0732">Signal</keyword>
<dbReference type="Proteomes" id="UP000199021">
    <property type="component" value="Unassembled WGS sequence"/>
</dbReference>
<dbReference type="RefSeq" id="WP_090165998.1">
    <property type="nucleotide sequence ID" value="NZ_FOFB01000004.1"/>
</dbReference>
<sequence>MKLFRSLIFVTCLCFGAIVCAQSSTGEVRYVSSPEKGIIVLEANGYGKKKAVAFEDATVKSFKVLLKSGIPGSSQYLPLLGANAHQVYAGKTDFFEQFFADKTYLEFLVDQRRGNFSRRARKTDPNVKVRLAINVPSLRRYLEGAGALRKFGL</sequence>
<protein>
    <submittedName>
        <fullName evidence="2">Uncharacterized protein</fullName>
    </submittedName>
</protein>
<dbReference type="InParanoid" id="A0A1H9CBR3"/>
<evidence type="ECO:0000313" key="3">
    <source>
        <dbReference type="Proteomes" id="UP000199021"/>
    </source>
</evidence>
<evidence type="ECO:0000313" key="2">
    <source>
        <dbReference type="EMBL" id="SEP98128.1"/>
    </source>
</evidence>